<sequence length="650" mass="71271">MNNKLTVYLLLVLATCLLANRTIAQSVVDSPYHINGSAFKENCNCYTITPNSQFKSGSVWNINKIDLRQSFEYSFEINLGCNDATGADGIVFVLQPVSTNIGTSGEGLGFAGVSPSIGIAIDTWQNNNLNDPDFDHISIQRDGDNNHISPNNLAGPVPVSAFSDNIEDCRWHVLKIRWNANVNVLSTYIDDQERVSDTIDLVKDVFKNDPFVFWGFTGATGGSTNHQRFCTSLNADFTQKPMTETCAPQVIELVDQSRSFGTIVDWFWDFGDGTTSKEKNPPPHFYPNPGNYTVSSVVLGNNGCWSDTFKQVITIGSVPIADFRIPDTICGSTAFQPFDLSYVEFGSLNEWNWTINGIAFSGQAPPLQNIAGQETVLVSLQVKSKEGCISEPVQKTINLLKQPTILLPAESSVCAGDTLLLQAVSTLPGNPVATWNWQASNGFPEQDKYRFTSAIAGEFRISLTGIGENGCVSDPVNHTTTFYQTNAYAGKDTVVADNQPVQLTGTGGQYYSWTPAAGLSDPNIADPVAVVSRETSYILKAFTDAGCTTTDTITIKVYKGPEIYVPNAFTPNGDSRNDQLRFIAVGMRKLHYFRIYNRLGQLVYDSLDKSGWDGSFRGTKQASGNFTWMISGEDYNGNAYRKKGSLLLIR</sequence>
<dbReference type="InterPro" id="IPR013783">
    <property type="entry name" value="Ig-like_fold"/>
</dbReference>
<dbReference type="CDD" id="cd00146">
    <property type="entry name" value="PKD"/>
    <property type="match status" value="1"/>
</dbReference>
<keyword evidence="1" id="KW-0732">Signal</keyword>
<dbReference type="PROSITE" id="PS50093">
    <property type="entry name" value="PKD"/>
    <property type="match status" value="1"/>
</dbReference>
<dbReference type="Pfam" id="PF18483">
    <property type="entry name" value="Lectin_L-type_dom"/>
    <property type="match status" value="1"/>
</dbReference>
<dbReference type="SUPFAM" id="SSF49299">
    <property type="entry name" value="PKD domain"/>
    <property type="match status" value="1"/>
</dbReference>
<feature type="signal peptide" evidence="1">
    <location>
        <begin position="1"/>
        <end position="24"/>
    </location>
</feature>
<dbReference type="EMBL" id="MBUA01000023">
    <property type="protein sequence ID" value="MBC6491593.1"/>
    <property type="molecule type" value="Genomic_DNA"/>
</dbReference>
<proteinExistence type="predicted"/>
<dbReference type="SUPFAM" id="SSF49899">
    <property type="entry name" value="Concanavalin A-like lectins/glucanases"/>
    <property type="match status" value="1"/>
</dbReference>
<dbReference type="Pfam" id="PF13585">
    <property type="entry name" value="CHU_C"/>
    <property type="match status" value="1"/>
</dbReference>
<dbReference type="InterPro" id="IPR035986">
    <property type="entry name" value="PKD_dom_sf"/>
</dbReference>
<evidence type="ECO:0000313" key="3">
    <source>
        <dbReference type="EMBL" id="MBC6491593.1"/>
    </source>
</evidence>
<comment type="caution">
    <text evidence="3">The sequence shown here is derived from an EMBL/GenBank/DDBJ whole genome shotgun (WGS) entry which is preliminary data.</text>
</comment>
<dbReference type="CDD" id="cd01951">
    <property type="entry name" value="lectin_L-type"/>
    <property type="match status" value="1"/>
</dbReference>
<dbReference type="InterPro" id="IPR026341">
    <property type="entry name" value="T9SS_type_B"/>
</dbReference>
<dbReference type="PANTHER" id="PTHR12223:SF19">
    <property type="entry name" value="LEGUME LECTIN DOMAIN-CONTAINING PROTEIN"/>
    <property type="match status" value="1"/>
</dbReference>
<dbReference type="Pfam" id="PF18911">
    <property type="entry name" value="PKD_4"/>
    <property type="match status" value="1"/>
</dbReference>
<dbReference type="Gene3D" id="2.60.120.200">
    <property type="match status" value="1"/>
</dbReference>
<feature type="chain" id="PRO_5046148854" description="PKD domain-containing protein" evidence="1">
    <location>
        <begin position="25"/>
        <end position="650"/>
    </location>
</feature>
<protein>
    <recommendedName>
        <fullName evidence="2">PKD domain-containing protein</fullName>
    </recommendedName>
</protein>
<dbReference type="InterPro" id="IPR056573">
    <property type="entry name" value="Lectin_L-type_dom"/>
</dbReference>
<evidence type="ECO:0000256" key="1">
    <source>
        <dbReference type="SAM" id="SignalP"/>
    </source>
</evidence>
<feature type="domain" description="PKD" evidence="2">
    <location>
        <begin position="261"/>
        <end position="303"/>
    </location>
</feature>
<keyword evidence="4" id="KW-1185">Reference proteome</keyword>
<evidence type="ECO:0000259" key="2">
    <source>
        <dbReference type="PROSITE" id="PS50093"/>
    </source>
</evidence>
<reference evidence="3 4" key="1">
    <citation type="submission" date="2016-07" db="EMBL/GenBank/DDBJ databases">
        <title>Genome analysis of Flavihumibacter stibioxidans YS-17.</title>
        <authorList>
            <person name="Shi K."/>
            <person name="Han Y."/>
            <person name="Wang G."/>
        </authorList>
    </citation>
    <scope>NUCLEOTIDE SEQUENCE [LARGE SCALE GENOMIC DNA]</scope>
    <source>
        <strain evidence="3 4">YS-17</strain>
    </source>
</reference>
<evidence type="ECO:0000313" key="4">
    <source>
        <dbReference type="Proteomes" id="UP000765802"/>
    </source>
</evidence>
<dbReference type="RefSeq" id="WP_187256925.1">
    <property type="nucleotide sequence ID" value="NZ_JBHULF010000007.1"/>
</dbReference>
<dbReference type="InterPro" id="IPR013320">
    <property type="entry name" value="ConA-like_dom_sf"/>
</dbReference>
<name>A0ABR7M996_9BACT</name>
<dbReference type="Proteomes" id="UP000765802">
    <property type="component" value="Unassembled WGS sequence"/>
</dbReference>
<gene>
    <name evidence="3" type="ORF">BC349_11075</name>
</gene>
<dbReference type="Gene3D" id="2.60.40.10">
    <property type="entry name" value="Immunoglobulins"/>
    <property type="match status" value="1"/>
</dbReference>
<accession>A0ABR7M996</accession>
<dbReference type="PANTHER" id="PTHR12223">
    <property type="entry name" value="VESICULAR MANNOSE-BINDING LECTIN"/>
    <property type="match status" value="1"/>
</dbReference>
<organism evidence="3 4">
    <name type="scientific">Flavihumibacter stibioxidans</name>
    <dbReference type="NCBI Taxonomy" id="1834163"/>
    <lineage>
        <taxon>Bacteria</taxon>
        <taxon>Pseudomonadati</taxon>
        <taxon>Bacteroidota</taxon>
        <taxon>Chitinophagia</taxon>
        <taxon>Chitinophagales</taxon>
        <taxon>Chitinophagaceae</taxon>
        <taxon>Flavihumibacter</taxon>
    </lineage>
</organism>
<dbReference type="InterPro" id="IPR051136">
    <property type="entry name" value="Intracellular_Lectin-GPT"/>
</dbReference>
<dbReference type="InterPro" id="IPR000601">
    <property type="entry name" value="PKD_dom"/>
</dbReference>
<dbReference type="NCBIfam" id="TIGR04131">
    <property type="entry name" value="Bac_Flav_CTERM"/>
    <property type="match status" value="1"/>
</dbReference>